<gene>
    <name evidence="1" type="ORF">AKJ17_01300</name>
</gene>
<reference evidence="2" key="1">
    <citation type="submission" date="2015-08" db="EMBL/GenBank/DDBJ databases">
        <title>Vibrio galatheae sp. nov., a novel member of the Vibrionaceae family isolated from the Solomon Islands.</title>
        <authorList>
            <person name="Giubergia S."/>
            <person name="Machado H."/>
            <person name="Mateiu R.V."/>
            <person name="Gram L."/>
        </authorList>
    </citation>
    <scope>NUCLEOTIDE SEQUENCE [LARGE SCALE GENOMIC DNA]</scope>
    <source>
        <strain evidence="2">DSM 19584</strain>
    </source>
</reference>
<organism evidence="1 2">
    <name type="scientific">Vibrio nereis</name>
    <dbReference type="NCBI Taxonomy" id="693"/>
    <lineage>
        <taxon>Bacteria</taxon>
        <taxon>Pseudomonadati</taxon>
        <taxon>Pseudomonadota</taxon>
        <taxon>Gammaproteobacteria</taxon>
        <taxon>Vibrionales</taxon>
        <taxon>Vibrionaceae</taxon>
        <taxon>Vibrio</taxon>
    </lineage>
</organism>
<dbReference type="Proteomes" id="UP000037515">
    <property type="component" value="Unassembled WGS sequence"/>
</dbReference>
<dbReference type="PATRIC" id="fig|693.5.peg.259"/>
<dbReference type="RefSeq" id="WP_053393974.1">
    <property type="nucleotide sequence ID" value="NZ_LHPJ01000001.1"/>
</dbReference>
<comment type="caution">
    <text evidence="1">The sequence shown here is derived from an EMBL/GenBank/DDBJ whole genome shotgun (WGS) entry which is preliminary data.</text>
</comment>
<name>A0A0M0HUD3_VIBNE</name>
<dbReference type="PROSITE" id="PS51257">
    <property type="entry name" value="PROKAR_LIPOPROTEIN"/>
    <property type="match status" value="1"/>
</dbReference>
<dbReference type="EMBL" id="LHPJ01000001">
    <property type="protein sequence ID" value="KOO05462.1"/>
    <property type="molecule type" value="Genomic_DNA"/>
</dbReference>
<dbReference type="OrthoDB" id="5830080at2"/>
<dbReference type="STRING" id="693.AKJ17_01300"/>
<evidence type="ECO:0000313" key="1">
    <source>
        <dbReference type="EMBL" id="KOO05462.1"/>
    </source>
</evidence>
<keyword evidence="2" id="KW-1185">Reference proteome</keyword>
<protein>
    <recommendedName>
        <fullName evidence="3">Lipoprotein</fullName>
    </recommendedName>
</protein>
<sequence length="175" mass="19185">MRYNKLYFALVGLLAGCGGGGGSDSKPSIETGVCGNTQEHSCSYSVDQLQANFRVEVDNSADQVELHATVSRIGDHLNELILADEDRFEIVANGKTYRSRVNEFGKIEFDKVPMSSNHDYEFFYYRNDQLAGYATLLYGPDKVEQGGTASAIVGGNEFSFDALMGAHTSFDILDL</sequence>
<evidence type="ECO:0000313" key="2">
    <source>
        <dbReference type="Proteomes" id="UP000037515"/>
    </source>
</evidence>
<accession>A0A0M0HUD3</accession>
<dbReference type="AlphaFoldDB" id="A0A0M0HUD3"/>
<evidence type="ECO:0008006" key="3">
    <source>
        <dbReference type="Google" id="ProtNLM"/>
    </source>
</evidence>
<proteinExistence type="predicted"/>